<feature type="transmembrane region" description="Helical" evidence="1">
    <location>
        <begin position="20"/>
        <end position="41"/>
    </location>
</feature>
<keyword evidence="1" id="KW-0812">Transmembrane</keyword>
<protein>
    <submittedName>
        <fullName evidence="2">Uncharacterized protein</fullName>
    </submittedName>
</protein>
<reference evidence="2 3" key="1">
    <citation type="submission" date="2022-03" db="EMBL/GenBank/DDBJ databases">
        <title>Genome data of Colletotrichum spp.</title>
        <authorList>
            <person name="Utami Y.D."/>
            <person name="Hiruma K."/>
        </authorList>
    </citation>
    <scope>NUCLEOTIDE SEQUENCE [LARGE SCALE GENOMIC DNA]</scope>
    <source>
        <strain evidence="2 3">MAFF 239500</strain>
    </source>
</reference>
<dbReference type="AlphaFoldDB" id="A0AA37P904"/>
<dbReference type="Proteomes" id="UP001055115">
    <property type="component" value="Unassembled WGS sequence"/>
</dbReference>
<evidence type="ECO:0000313" key="3">
    <source>
        <dbReference type="Proteomes" id="UP001055115"/>
    </source>
</evidence>
<gene>
    <name evidence="2" type="ORF">ColSpa_08037</name>
</gene>
<proteinExistence type="predicted"/>
<dbReference type="EMBL" id="BQXU01000021">
    <property type="protein sequence ID" value="GKT47856.1"/>
    <property type="molecule type" value="Genomic_DNA"/>
</dbReference>
<keyword evidence="1" id="KW-1133">Transmembrane helix</keyword>
<accession>A0AA37P904</accession>
<evidence type="ECO:0000256" key="1">
    <source>
        <dbReference type="SAM" id="Phobius"/>
    </source>
</evidence>
<sequence>MEPFGMLALMLIVNIRMREIDAAINFLAGIGLVMAVVVLAARQLGPKARVKRRFHAMMFLHRVSI</sequence>
<keyword evidence="1" id="KW-0472">Membrane</keyword>
<dbReference type="GeneID" id="73328839"/>
<dbReference type="RefSeq" id="XP_049130206.1">
    <property type="nucleotide sequence ID" value="XM_049274249.1"/>
</dbReference>
<evidence type="ECO:0000313" key="2">
    <source>
        <dbReference type="EMBL" id="GKT47856.1"/>
    </source>
</evidence>
<keyword evidence="3" id="KW-1185">Reference proteome</keyword>
<name>A0AA37P904_9PEZI</name>
<organism evidence="2 3">
    <name type="scientific">Colletotrichum spaethianum</name>
    <dbReference type="NCBI Taxonomy" id="700344"/>
    <lineage>
        <taxon>Eukaryota</taxon>
        <taxon>Fungi</taxon>
        <taxon>Dikarya</taxon>
        <taxon>Ascomycota</taxon>
        <taxon>Pezizomycotina</taxon>
        <taxon>Sordariomycetes</taxon>
        <taxon>Hypocreomycetidae</taxon>
        <taxon>Glomerellales</taxon>
        <taxon>Glomerellaceae</taxon>
        <taxon>Colletotrichum</taxon>
        <taxon>Colletotrichum spaethianum species complex</taxon>
    </lineage>
</organism>
<comment type="caution">
    <text evidence="2">The sequence shown here is derived from an EMBL/GenBank/DDBJ whole genome shotgun (WGS) entry which is preliminary data.</text>
</comment>